<sequence>MKRNLGALNLTWLLSWFSRTIHSPREKHSCASTFPSPRRVSKKESTHTRAILLILLLRMLQRRPCRRRQAQRPDVPPTNFNIPPSIGNHLLLPVGVNPSTLLLHIPHRVLLLCQLLLPQQLKLTKKNRSES</sequence>
<evidence type="ECO:0000313" key="3">
    <source>
        <dbReference type="Proteomes" id="UP001374535"/>
    </source>
</evidence>
<feature type="chain" id="PRO_5042956026" evidence="1">
    <location>
        <begin position="23"/>
        <end position="131"/>
    </location>
</feature>
<protein>
    <submittedName>
        <fullName evidence="2">Uncharacterized protein</fullName>
    </submittedName>
</protein>
<gene>
    <name evidence="2" type="ORF">V8G54_018316</name>
</gene>
<dbReference type="EMBL" id="CP144695">
    <property type="protein sequence ID" value="WVZ04970.1"/>
    <property type="molecule type" value="Genomic_DNA"/>
</dbReference>
<organism evidence="2 3">
    <name type="scientific">Vigna mungo</name>
    <name type="common">Black gram</name>
    <name type="synonym">Phaseolus mungo</name>
    <dbReference type="NCBI Taxonomy" id="3915"/>
    <lineage>
        <taxon>Eukaryota</taxon>
        <taxon>Viridiplantae</taxon>
        <taxon>Streptophyta</taxon>
        <taxon>Embryophyta</taxon>
        <taxon>Tracheophyta</taxon>
        <taxon>Spermatophyta</taxon>
        <taxon>Magnoliopsida</taxon>
        <taxon>eudicotyledons</taxon>
        <taxon>Gunneridae</taxon>
        <taxon>Pentapetalae</taxon>
        <taxon>rosids</taxon>
        <taxon>fabids</taxon>
        <taxon>Fabales</taxon>
        <taxon>Fabaceae</taxon>
        <taxon>Papilionoideae</taxon>
        <taxon>50 kb inversion clade</taxon>
        <taxon>NPAAA clade</taxon>
        <taxon>indigoferoid/millettioid clade</taxon>
        <taxon>Phaseoleae</taxon>
        <taxon>Vigna</taxon>
    </lineage>
</organism>
<evidence type="ECO:0000313" key="2">
    <source>
        <dbReference type="EMBL" id="WVZ04970.1"/>
    </source>
</evidence>
<evidence type="ECO:0000256" key="1">
    <source>
        <dbReference type="SAM" id="SignalP"/>
    </source>
</evidence>
<keyword evidence="1" id="KW-0732">Signal</keyword>
<name>A0AAQ3N8M0_VIGMU</name>
<reference evidence="2 3" key="1">
    <citation type="journal article" date="2023" name="Life. Sci Alliance">
        <title>Evolutionary insights into 3D genome organization and epigenetic landscape of Vigna mungo.</title>
        <authorList>
            <person name="Junaid A."/>
            <person name="Singh B."/>
            <person name="Bhatia S."/>
        </authorList>
    </citation>
    <scope>NUCLEOTIDE SEQUENCE [LARGE SCALE GENOMIC DNA]</scope>
    <source>
        <strain evidence="2">Urdbean</strain>
    </source>
</reference>
<dbReference type="Proteomes" id="UP001374535">
    <property type="component" value="Chromosome 6"/>
</dbReference>
<dbReference type="AlphaFoldDB" id="A0AAQ3N8M0"/>
<proteinExistence type="predicted"/>
<accession>A0AAQ3N8M0</accession>
<feature type="signal peptide" evidence="1">
    <location>
        <begin position="1"/>
        <end position="22"/>
    </location>
</feature>
<keyword evidence="3" id="KW-1185">Reference proteome</keyword>